<evidence type="ECO:0000313" key="2">
    <source>
        <dbReference type="Proteomes" id="UP000017246"/>
    </source>
</evidence>
<proteinExistence type="predicted"/>
<organism evidence="1 2">
    <name type="scientific">Echinococcus multilocularis</name>
    <name type="common">Fox tapeworm</name>
    <dbReference type="NCBI Taxonomy" id="6211"/>
    <lineage>
        <taxon>Eukaryota</taxon>
        <taxon>Metazoa</taxon>
        <taxon>Spiralia</taxon>
        <taxon>Lophotrochozoa</taxon>
        <taxon>Platyhelminthes</taxon>
        <taxon>Cestoda</taxon>
        <taxon>Eucestoda</taxon>
        <taxon>Cyclophyllidea</taxon>
        <taxon>Taeniidae</taxon>
        <taxon>Echinococcus</taxon>
    </lineage>
</organism>
<reference evidence="1" key="2">
    <citation type="submission" date="2015-11" db="EMBL/GenBank/DDBJ databases">
        <authorList>
            <person name="Zhang Y."/>
            <person name="Guo Z."/>
        </authorList>
    </citation>
    <scope>NUCLEOTIDE SEQUENCE</scope>
</reference>
<sequence length="69" mass="7508">MPPIRSDFAILRTRLPNNSAFNFGQNARGTSGPGGLRERNKAGLAKLHDATHLMHHVVPSTRAYKVAVS</sequence>
<dbReference type="AlphaFoldDB" id="A0A068YFT3"/>
<dbReference type="EMBL" id="LN902841">
    <property type="protein sequence ID" value="CDS41206.1"/>
    <property type="molecule type" value="Genomic_DNA"/>
</dbReference>
<protein>
    <submittedName>
        <fullName evidence="1">Uncharacterized protein</fullName>
    </submittedName>
</protein>
<gene>
    <name evidence="1" type="ORF">EmuJ_000883100</name>
</gene>
<accession>A0A068YFT3</accession>
<reference evidence="1" key="1">
    <citation type="journal article" date="2013" name="Nature">
        <title>The genomes of four tapeworm species reveal adaptations to parasitism.</title>
        <authorList>
            <person name="Tsai I.J."/>
            <person name="Zarowiecki M."/>
            <person name="Holroyd N."/>
            <person name="Garciarrubio A."/>
            <person name="Sanchez-Flores A."/>
            <person name="Brooks K.L."/>
            <person name="Tracey A."/>
            <person name="Bobes R.J."/>
            <person name="Fragoso G."/>
            <person name="Sciutto E."/>
            <person name="Aslett M."/>
            <person name="Beasley H."/>
            <person name="Bennett H.M."/>
            <person name="Cai J."/>
            <person name="Camicia F."/>
            <person name="Clark R."/>
            <person name="Cucher M."/>
            <person name="De Silva N."/>
            <person name="Day T.A."/>
            <person name="Deplazes P."/>
            <person name="Estrada K."/>
            <person name="Fernandez C."/>
            <person name="Holland P.W."/>
            <person name="Hou J."/>
            <person name="Hu S."/>
            <person name="Huckvale T."/>
            <person name="Hung S.S."/>
            <person name="Kamenetzky L."/>
            <person name="Keane J.A."/>
            <person name="Kiss F."/>
            <person name="Koziol U."/>
            <person name="Lambert O."/>
            <person name="Liu K."/>
            <person name="Luo X."/>
            <person name="Luo Y."/>
            <person name="Macchiaroli N."/>
            <person name="Nichol S."/>
            <person name="Paps J."/>
            <person name="Parkinson J."/>
            <person name="Pouchkina-Stantcheva N."/>
            <person name="Riddiford N."/>
            <person name="Rosenzvit M."/>
            <person name="Salinas G."/>
            <person name="Wasmuth J.D."/>
            <person name="Zamanian M."/>
            <person name="Zheng Y."/>
            <person name="Cai X."/>
            <person name="Soberon X."/>
            <person name="Olson P.D."/>
            <person name="Laclette J.P."/>
            <person name="Brehm K."/>
            <person name="Berriman M."/>
            <person name="Garciarrubio A."/>
            <person name="Bobes R.J."/>
            <person name="Fragoso G."/>
            <person name="Sanchez-Flores A."/>
            <person name="Estrada K."/>
            <person name="Cevallos M.A."/>
            <person name="Morett E."/>
            <person name="Gonzalez V."/>
            <person name="Portillo T."/>
            <person name="Ochoa-Leyva A."/>
            <person name="Jose M.V."/>
            <person name="Sciutto E."/>
            <person name="Landa A."/>
            <person name="Jimenez L."/>
            <person name="Valdes V."/>
            <person name="Carrero J.C."/>
            <person name="Larralde C."/>
            <person name="Morales-Montor J."/>
            <person name="Limon-Lason J."/>
            <person name="Soberon X."/>
            <person name="Laclette J.P."/>
        </authorList>
    </citation>
    <scope>NUCLEOTIDE SEQUENCE [LARGE SCALE GENOMIC DNA]</scope>
</reference>
<dbReference type="Proteomes" id="UP000017246">
    <property type="component" value="Unassembled WGS sequence"/>
</dbReference>
<name>A0A068YFT3_ECHMU</name>
<evidence type="ECO:0000313" key="1">
    <source>
        <dbReference type="EMBL" id="CDS41206.1"/>
    </source>
</evidence>
<keyword evidence="2" id="KW-1185">Reference proteome</keyword>